<evidence type="ECO:0000313" key="2">
    <source>
        <dbReference type="EMBL" id="RZR71722.1"/>
    </source>
</evidence>
<feature type="compositionally biased region" description="Basic residues" evidence="1">
    <location>
        <begin position="93"/>
        <end position="116"/>
    </location>
</feature>
<dbReference type="Proteomes" id="UP000290560">
    <property type="component" value="Unassembled WGS sequence"/>
</dbReference>
<dbReference type="EMBL" id="KV875576">
    <property type="protein sequence ID" value="RZR71722.1"/>
    <property type="molecule type" value="Genomic_DNA"/>
</dbReference>
<name>A0A445MBT8_ENSVE</name>
<feature type="region of interest" description="Disordered" evidence="1">
    <location>
        <begin position="85"/>
        <end position="119"/>
    </location>
</feature>
<accession>A0A445MBT8</accession>
<organism evidence="2">
    <name type="scientific">Ensete ventricosum</name>
    <name type="common">Abyssinian banana</name>
    <name type="synonym">Musa ensete</name>
    <dbReference type="NCBI Taxonomy" id="4639"/>
    <lineage>
        <taxon>Eukaryota</taxon>
        <taxon>Viridiplantae</taxon>
        <taxon>Streptophyta</taxon>
        <taxon>Embryophyta</taxon>
        <taxon>Tracheophyta</taxon>
        <taxon>Spermatophyta</taxon>
        <taxon>Magnoliopsida</taxon>
        <taxon>Liliopsida</taxon>
        <taxon>Zingiberales</taxon>
        <taxon>Musaceae</taxon>
        <taxon>Ensete</taxon>
    </lineage>
</organism>
<sequence>MLRSRRRRNQTVSDVPWIFCGRLRWYGSHGTRIKRKINQFFPFRRRQNPTNSARSGISRRISACHFEWDPSQRFRRPYTFRHRIRPRACFPPRKPRRPPSSRRQQQQRRGKARVSRLHPPLPYRHNDPFLFIKLRKCSEARFMSRPENAGVATSRATSSRRRQRHAAEQRFRSADATSSALNGSALRLLVVLQHQDLGGLRRIGDGRREDERLAGAGGDPGGLRQDLRVAKLGVRLQRQRFDRPHGGIRVDSIHNW</sequence>
<gene>
    <name evidence="2" type="ORF">BHM03_00006857</name>
</gene>
<evidence type="ECO:0000256" key="1">
    <source>
        <dbReference type="SAM" id="MobiDB-lite"/>
    </source>
</evidence>
<feature type="region of interest" description="Disordered" evidence="1">
    <location>
        <begin position="147"/>
        <end position="177"/>
    </location>
</feature>
<protein>
    <submittedName>
        <fullName evidence="2">Uncharacterized protein</fullName>
    </submittedName>
</protein>
<dbReference type="AlphaFoldDB" id="A0A445MBT8"/>
<proteinExistence type="predicted"/>
<reference evidence="2" key="1">
    <citation type="journal article" date="2018" name="Data Brief">
        <title>Genome sequence data from 17 accessions of Ensete ventricosum, a staple food crop for millions in Ethiopia.</title>
        <authorList>
            <person name="Yemataw Z."/>
            <person name="Muzemil S."/>
            <person name="Ambachew D."/>
            <person name="Tripathi L."/>
            <person name="Tesfaye K."/>
            <person name="Chala A."/>
            <person name="Farbos A."/>
            <person name="O'Neill P."/>
            <person name="Moore K."/>
            <person name="Grant M."/>
            <person name="Studholme D.J."/>
        </authorList>
    </citation>
    <scope>NUCLEOTIDE SEQUENCE [LARGE SCALE GENOMIC DNA]</scope>
    <source>
        <tissue evidence="2">Leaf</tissue>
    </source>
</reference>